<dbReference type="Gene3D" id="1.10.10.10">
    <property type="entry name" value="Winged helix-like DNA-binding domain superfamily/Winged helix DNA-binding domain"/>
    <property type="match status" value="1"/>
</dbReference>
<evidence type="ECO:0000259" key="6">
    <source>
        <dbReference type="PROSITE" id="PS50931"/>
    </source>
</evidence>
<dbReference type="InterPro" id="IPR000847">
    <property type="entry name" value="LysR_HTH_N"/>
</dbReference>
<comment type="similarity">
    <text evidence="1">Belongs to the LysR transcriptional regulatory family.</text>
</comment>
<keyword evidence="5" id="KW-0804">Transcription</keyword>
<organism evidence="7 8">
    <name type="scientific">Cryobacterium algoricola</name>
    <dbReference type="NCBI Taxonomy" id="1259183"/>
    <lineage>
        <taxon>Bacteria</taxon>
        <taxon>Bacillati</taxon>
        <taxon>Actinomycetota</taxon>
        <taxon>Actinomycetes</taxon>
        <taxon>Micrococcales</taxon>
        <taxon>Microbacteriaceae</taxon>
        <taxon>Cryobacterium</taxon>
    </lineage>
</organism>
<dbReference type="PANTHER" id="PTHR30579:SF2">
    <property type="entry name" value="HTH-TYPE TRANSCRIPTIONAL REGULATOR ARGP"/>
    <property type="match status" value="1"/>
</dbReference>
<dbReference type="InterPro" id="IPR005119">
    <property type="entry name" value="LysR_subst-bd"/>
</dbReference>
<feature type="domain" description="HTH lysR-type" evidence="6">
    <location>
        <begin position="4"/>
        <end position="60"/>
    </location>
</feature>
<keyword evidence="3" id="KW-0238">DNA-binding</keyword>
<reference evidence="7 8" key="1">
    <citation type="submission" date="2019-03" db="EMBL/GenBank/DDBJ databases">
        <title>Genomics of glacier-inhabiting Cryobacterium strains.</title>
        <authorList>
            <person name="Liu Q."/>
            <person name="Xin Y.-H."/>
        </authorList>
    </citation>
    <scope>NUCLEOTIDE SEQUENCE [LARGE SCALE GENOMIC DNA]</scope>
    <source>
        <strain evidence="7 8">MDB2-B</strain>
    </source>
</reference>
<keyword evidence="8" id="KW-1185">Reference proteome</keyword>
<dbReference type="PROSITE" id="PS50931">
    <property type="entry name" value="HTH_LYSR"/>
    <property type="match status" value="1"/>
</dbReference>
<dbReference type="EMBL" id="SOFG01000004">
    <property type="protein sequence ID" value="TFB90150.1"/>
    <property type="molecule type" value="Genomic_DNA"/>
</dbReference>
<dbReference type="InterPro" id="IPR050176">
    <property type="entry name" value="LTTR"/>
</dbReference>
<dbReference type="NCBIfam" id="TIGR03298">
    <property type="entry name" value="argP"/>
    <property type="match status" value="1"/>
</dbReference>
<evidence type="ECO:0000256" key="3">
    <source>
        <dbReference type="ARBA" id="ARBA00023125"/>
    </source>
</evidence>
<proteinExistence type="inferred from homology"/>
<evidence type="ECO:0000313" key="8">
    <source>
        <dbReference type="Proteomes" id="UP000297608"/>
    </source>
</evidence>
<evidence type="ECO:0000256" key="5">
    <source>
        <dbReference type="ARBA" id="ARBA00023163"/>
    </source>
</evidence>
<sequence>MMTIDNAQLRALAATIDRGSFDLAAAQLHITPSAVSQRIKALETSAGRVLVRRTKPTEITDAGLPYLRLARQIDALVQDVVSGSESGARAGVPLAVNSDSLATWVLPALAGLPDSITFDVRREDQDHSAELLRAGTVMAAITTDARPVHGCSVTRLGSMRYRPMANPRFAARWFTDGPTADALARAPMVVFDAKDDLQDRFLRGRSRRPLSPPRHSIPGSADFAEAVRLGLGWGMVPNQQILSGETDGLLVDLAPGRHIDVVLYWQQWTLHTPVLATIYEAIRAAAAEHLD</sequence>
<evidence type="ECO:0000256" key="4">
    <source>
        <dbReference type="ARBA" id="ARBA00023159"/>
    </source>
</evidence>
<keyword evidence="2" id="KW-0805">Transcription regulation</keyword>
<dbReference type="Pfam" id="PF00126">
    <property type="entry name" value="HTH_1"/>
    <property type="match status" value="1"/>
</dbReference>
<dbReference type="InterPro" id="IPR017685">
    <property type="entry name" value="ArgP"/>
</dbReference>
<accession>A0ABY2IHN7</accession>
<dbReference type="Pfam" id="PF03466">
    <property type="entry name" value="LysR_substrate"/>
    <property type="match status" value="1"/>
</dbReference>
<gene>
    <name evidence="7" type="ORF">E3O44_00595</name>
</gene>
<evidence type="ECO:0000256" key="2">
    <source>
        <dbReference type="ARBA" id="ARBA00023015"/>
    </source>
</evidence>
<comment type="caution">
    <text evidence="7">The sequence shown here is derived from an EMBL/GenBank/DDBJ whole genome shotgun (WGS) entry which is preliminary data.</text>
</comment>
<dbReference type="NCBIfam" id="NF002964">
    <property type="entry name" value="PRK03635.1"/>
    <property type="match status" value="1"/>
</dbReference>
<evidence type="ECO:0000256" key="1">
    <source>
        <dbReference type="ARBA" id="ARBA00009437"/>
    </source>
</evidence>
<dbReference type="Proteomes" id="UP000297608">
    <property type="component" value="Unassembled WGS sequence"/>
</dbReference>
<dbReference type="Gene3D" id="3.40.190.290">
    <property type="match status" value="1"/>
</dbReference>
<dbReference type="InterPro" id="IPR036388">
    <property type="entry name" value="WH-like_DNA-bd_sf"/>
</dbReference>
<dbReference type="NCBIfam" id="NF009888">
    <property type="entry name" value="PRK13348.1"/>
    <property type="match status" value="1"/>
</dbReference>
<evidence type="ECO:0000313" key="7">
    <source>
        <dbReference type="EMBL" id="TFB90150.1"/>
    </source>
</evidence>
<name>A0ABY2IHN7_9MICO</name>
<keyword evidence="4" id="KW-0010">Activator</keyword>
<protein>
    <submittedName>
        <fullName evidence="7">LysR family transcriptional regulator ArgP</fullName>
    </submittedName>
</protein>
<dbReference type="SUPFAM" id="SSF46785">
    <property type="entry name" value="Winged helix' DNA-binding domain"/>
    <property type="match status" value="1"/>
</dbReference>
<dbReference type="SUPFAM" id="SSF53850">
    <property type="entry name" value="Periplasmic binding protein-like II"/>
    <property type="match status" value="1"/>
</dbReference>
<dbReference type="PANTHER" id="PTHR30579">
    <property type="entry name" value="TRANSCRIPTIONAL REGULATOR"/>
    <property type="match status" value="1"/>
</dbReference>
<dbReference type="InterPro" id="IPR036390">
    <property type="entry name" value="WH_DNA-bd_sf"/>
</dbReference>